<dbReference type="InterPro" id="IPR024759">
    <property type="entry name" value="UvrB_YAD/RRR_dom"/>
</dbReference>
<dbReference type="GO" id="GO:0009381">
    <property type="term" value="F:excinuclease ABC activity"/>
    <property type="evidence" value="ECO:0007669"/>
    <property type="project" value="UniProtKB-UniRule"/>
</dbReference>
<gene>
    <name evidence="13 20" type="primary">uvrB</name>
    <name evidence="20" type="ORF">GB882_15625</name>
</gene>
<dbReference type="GO" id="GO:0016887">
    <property type="term" value="F:ATP hydrolysis activity"/>
    <property type="evidence" value="ECO:0007669"/>
    <property type="project" value="InterPro"/>
</dbReference>
<dbReference type="HAMAP" id="MF_00204">
    <property type="entry name" value="UvrB"/>
    <property type="match status" value="1"/>
</dbReference>
<dbReference type="PANTHER" id="PTHR24029:SF0">
    <property type="entry name" value="UVRABC SYSTEM PROTEIN B"/>
    <property type="match status" value="1"/>
</dbReference>
<evidence type="ECO:0000259" key="18">
    <source>
        <dbReference type="PROSITE" id="PS51192"/>
    </source>
</evidence>
<feature type="domain" description="Helicase ATP-binding" evidence="18">
    <location>
        <begin position="32"/>
        <end position="188"/>
    </location>
</feature>
<reference evidence="20 21" key="1">
    <citation type="submission" date="2019-10" db="EMBL/GenBank/DDBJ databases">
        <title>Georgenia wutianyii sp. nov. and Georgenia yuyongxinii sp. nov. isolated from plateau pika (Ochotona curzoniae) in the Qinghai-Tibet plateau of China.</title>
        <authorList>
            <person name="Tian Z."/>
        </authorList>
    </citation>
    <scope>NUCLEOTIDE SEQUENCE [LARGE SCALE GENOMIC DNA]</scope>
    <source>
        <strain evidence="20 21">JCM 15130</strain>
    </source>
</reference>
<evidence type="ECO:0000256" key="11">
    <source>
        <dbReference type="ARBA" id="ARBA00026033"/>
    </source>
</evidence>
<feature type="domain" description="UVR" evidence="17">
    <location>
        <begin position="651"/>
        <end position="686"/>
    </location>
</feature>
<evidence type="ECO:0000259" key="17">
    <source>
        <dbReference type="PROSITE" id="PS50151"/>
    </source>
</evidence>
<evidence type="ECO:0000256" key="9">
    <source>
        <dbReference type="ARBA" id="ARBA00023204"/>
    </source>
</evidence>
<dbReference type="FunFam" id="3.40.50.300:FF:000477">
    <property type="entry name" value="UvrABC system protein B"/>
    <property type="match status" value="1"/>
</dbReference>
<accession>A0A7J9UZN2</accession>
<evidence type="ECO:0000256" key="7">
    <source>
        <dbReference type="ARBA" id="ARBA00022840"/>
    </source>
</evidence>
<evidence type="ECO:0000256" key="5">
    <source>
        <dbReference type="ARBA" id="ARBA00022763"/>
    </source>
</evidence>
<dbReference type="Gene3D" id="4.10.860.10">
    <property type="entry name" value="UVR domain"/>
    <property type="match status" value="1"/>
</dbReference>
<comment type="similarity">
    <text evidence="2 13 14">Belongs to the UvrB family.</text>
</comment>
<dbReference type="AlphaFoldDB" id="A0A7J9UZN2"/>
<dbReference type="NCBIfam" id="NF003673">
    <property type="entry name" value="PRK05298.1"/>
    <property type="match status" value="1"/>
</dbReference>
<dbReference type="CDD" id="cd18790">
    <property type="entry name" value="SF2_C_UvrB"/>
    <property type="match status" value="1"/>
</dbReference>
<comment type="function">
    <text evidence="13">The UvrABC repair system catalyzes the recognition and processing of DNA lesions. A damage recognition complex composed of 2 UvrA and 2 UvrB subunits scans DNA for abnormalities. Upon binding of the UvrA(2)B(2) complex to a putative damaged site, the DNA wraps around one UvrB monomer. DNA wrap is dependent on ATP binding by UvrB and probably causes local melting of the DNA helix, facilitating insertion of UvrB beta-hairpin between the DNA strands. Then UvrB probes one DNA strand for the presence of a lesion. If a lesion is found the UvrA subunits dissociate and the UvrB-DNA preincision complex is formed. This complex is subsequently bound by UvrC and the second UvrB is released. If no lesion is found, the DNA wraps around the other UvrB subunit that will check the other stand for damage.</text>
</comment>
<dbReference type="GO" id="GO:0003677">
    <property type="term" value="F:DNA binding"/>
    <property type="evidence" value="ECO:0007669"/>
    <property type="project" value="UniProtKB-UniRule"/>
</dbReference>
<feature type="region of interest" description="Disordered" evidence="16">
    <location>
        <begin position="620"/>
        <end position="642"/>
    </location>
</feature>
<dbReference type="PANTHER" id="PTHR24029">
    <property type="entry name" value="UVRABC SYSTEM PROTEIN B"/>
    <property type="match status" value="1"/>
</dbReference>
<keyword evidence="4 13" id="KW-0547">Nucleotide-binding</keyword>
<evidence type="ECO:0000256" key="12">
    <source>
        <dbReference type="ARBA" id="ARBA00029504"/>
    </source>
</evidence>
<dbReference type="SMART" id="SM00487">
    <property type="entry name" value="DEXDc"/>
    <property type="match status" value="1"/>
</dbReference>
<dbReference type="SMART" id="SM00490">
    <property type="entry name" value="HELICc"/>
    <property type="match status" value="1"/>
</dbReference>
<dbReference type="GO" id="GO:0009380">
    <property type="term" value="C:excinuclease repair complex"/>
    <property type="evidence" value="ECO:0007669"/>
    <property type="project" value="InterPro"/>
</dbReference>
<feature type="binding site" evidence="13">
    <location>
        <begin position="45"/>
        <end position="52"/>
    </location>
    <ligand>
        <name>ATP</name>
        <dbReference type="ChEBI" id="CHEBI:30616"/>
    </ligand>
</feature>
<dbReference type="GO" id="GO:0006289">
    <property type="term" value="P:nucleotide-excision repair"/>
    <property type="evidence" value="ECO:0007669"/>
    <property type="project" value="UniProtKB-UniRule"/>
</dbReference>
<dbReference type="NCBIfam" id="TIGR00631">
    <property type="entry name" value="uvrb"/>
    <property type="match status" value="1"/>
</dbReference>
<organism evidence="20 21">
    <name type="scientific">Georgenia ruanii</name>
    <dbReference type="NCBI Taxonomy" id="348442"/>
    <lineage>
        <taxon>Bacteria</taxon>
        <taxon>Bacillati</taxon>
        <taxon>Actinomycetota</taxon>
        <taxon>Actinomycetes</taxon>
        <taxon>Micrococcales</taxon>
        <taxon>Bogoriellaceae</taxon>
        <taxon>Georgenia</taxon>
    </lineage>
</organism>
<keyword evidence="21" id="KW-1185">Reference proteome</keyword>
<dbReference type="PROSITE" id="PS51194">
    <property type="entry name" value="HELICASE_CTER"/>
    <property type="match status" value="1"/>
</dbReference>
<dbReference type="Pfam" id="PF00271">
    <property type="entry name" value="Helicase_C"/>
    <property type="match status" value="1"/>
</dbReference>
<dbReference type="Pfam" id="PF02151">
    <property type="entry name" value="UVR"/>
    <property type="match status" value="1"/>
</dbReference>
<comment type="caution">
    <text evidence="20">The sequence shown here is derived from an EMBL/GenBank/DDBJ whole genome shotgun (WGS) entry which is preliminary data.</text>
</comment>
<dbReference type="CDD" id="cd17916">
    <property type="entry name" value="DEXHc_UvrB"/>
    <property type="match status" value="1"/>
</dbReference>
<evidence type="ECO:0000256" key="16">
    <source>
        <dbReference type="SAM" id="MobiDB-lite"/>
    </source>
</evidence>
<dbReference type="InterPro" id="IPR041471">
    <property type="entry name" value="UvrB_inter"/>
</dbReference>
<dbReference type="PROSITE" id="PS50151">
    <property type="entry name" value="UVR"/>
    <property type="match status" value="1"/>
</dbReference>
<keyword evidence="7 13" id="KW-0067">ATP-binding</keyword>
<keyword evidence="15" id="KW-0175">Coiled coil</keyword>
<keyword evidence="5 13" id="KW-0227">DNA damage</keyword>
<dbReference type="GO" id="GO:0005737">
    <property type="term" value="C:cytoplasm"/>
    <property type="evidence" value="ECO:0007669"/>
    <property type="project" value="UniProtKB-SubCell"/>
</dbReference>
<protein>
    <recommendedName>
        <fullName evidence="12 13">UvrABC system protein B</fullName>
        <shortName evidence="13">Protein UvrB</shortName>
    </recommendedName>
    <alternativeName>
        <fullName evidence="13">Excinuclease ABC subunit B</fullName>
    </alternativeName>
</protein>
<dbReference type="InterPro" id="IPR014001">
    <property type="entry name" value="Helicase_ATP-bd"/>
</dbReference>
<keyword evidence="6 13" id="KW-0228">DNA excision</keyword>
<evidence type="ECO:0000313" key="20">
    <source>
        <dbReference type="EMBL" id="MPV90105.1"/>
    </source>
</evidence>
<evidence type="ECO:0000313" key="21">
    <source>
        <dbReference type="Proteomes" id="UP000429644"/>
    </source>
</evidence>
<proteinExistence type="inferred from homology"/>
<dbReference type="PROSITE" id="PS51192">
    <property type="entry name" value="HELICASE_ATP_BIND_1"/>
    <property type="match status" value="1"/>
</dbReference>
<comment type="subcellular location">
    <subcellularLocation>
        <location evidence="1 13 14">Cytoplasm</location>
    </subcellularLocation>
</comment>
<feature type="coiled-coil region" evidence="15">
    <location>
        <begin position="269"/>
        <end position="296"/>
    </location>
</feature>
<keyword evidence="8 13" id="KW-0267">Excision nuclease</keyword>
<comment type="subunit">
    <text evidence="11 13 14">Forms a heterotetramer with UvrA during the search for lesions. Interacts with UvrC in an incision complex.</text>
</comment>
<name>A0A7J9UZN2_9MICO</name>
<keyword evidence="10 13" id="KW-0742">SOS response</keyword>
<evidence type="ECO:0000256" key="14">
    <source>
        <dbReference type="RuleBase" id="RU003587"/>
    </source>
</evidence>
<evidence type="ECO:0000259" key="19">
    <source>
        <dbReference type="PROSITE" id="PS51194"/>
    </source>
</evidence>
<evidence type="ECO:0000256" key="2">
    <source>
        <dbReference type="ARBA" id="ARBA00008533"/>
    </source>
</evidence>
<feature type="short sequence motif" description="Beta-hairpin" evidence="13">
    <location>
        <begin position="98"/>
        <end position="121"/>
    </location>
</feature>
<dbReference type="GO" id="GO:0009432">
    <property type="term" value="P:SOS response"/>
    <property type="evidence" value="ECO:0007669"/>
    <property type="project" value="UniProtKB-UniRule"/>
</dbReference>
<dbReference type="Pfam" id="PF04851">
    <property type="entry name" value="ResIII"/>
    <property type="match status" value="1"/>
</dbReference>
<evidence type="ECO:0000256" key="1">
    <source>
        <dbReference type="ARBA" id="ARBA00004496"/>
    </source>
</evidence>
<evidence type="ECO:0000256" key="6">
    <source>
        <dbReference type="ARBA" id="ARBA00022769"/>
    </source>
</evidence>
<dbReference type="Proteomes" id="UP000429644">
    <property type="component" value="Unassembled WGS sequence"/>
</dbReference>
<evidence type="ECO:0000256" key="3">
    <source>
        <dbReference type="ARBA" id="ARBA00022490"/>
    </source>
</evidence>
<evidence type="ECO:0000256" key="15">
    <source>
        <dbReference type="SAM" id="Coils"/>
    </source>
</evidence>
<dbReference type="SUPFAM" id="SSF52540">
    <property type="entry name" value="P-loop containing nucleoside triphosphate hydrolases"/>
    <property type="match status" value="2"/>
</dbReference>
<dbReference type="SUPFAM" id="SSF46600">
    <property type="entry name" value="C-terminal UvrC-binding domain of UvrB"/>
    <property type="match status" value="1"/>
</dbReference>
<dbReference type="Gene3D" id="3.40.50.300">
    <property type="entry name" value="P-loop containing nucleotide triphosphate hydrolases"/>
    <property type="match status" value="3"/>
</dbReference>
<evidence type="ECO:0000256" key="8">
    <source>
        <dbReference type="ARBA" id="ARBA00022881"/>
    </source>
</evidence>
<dbReference type="EMBL" id="WHPD01003370">
    <property type="protein sequence ID" value="MPV90105.1"/>
    <property type="molecule type" value="Genomic_DNA"/>
</dbReference>
<dbReference type="Pfam" id="PF17757">
    <property type="entry name" value="UvrB_inter"/>
    <property type="match status" value="1"/>
</dbReference>
<evidence type="ECO:0000256" key="10">
    <source>
        <dbReference type="ARBA" id="ARBA00023236"/>
    </source>
</evidence>
<dbReference type="InterPro" id="IPR036876">
    <property type="entry name" value="UVR_dom_sf"/>
</dbReference>
<keyword evidence="9 13" id="KW-0234">DNA repair</keyword>
<dbReference type="InterPro" id="IPR027417">
    <property type="entry name" value="P-loop_NTPase"/>
</dbReference>
<dbReference type="GO" id="GO:0005524">
    <property type="term" value="F:ATP binding"/>
    <property type="evidence" value="ECO:0007669"/>
    <property type="project" value="UniProtKB-UniRule"/>
</dbReference>
<dbReference type="Pfam" id="PF12344">
    <property type="entry name" value="UvrB"/>
    <property type="match status" value="1"/>
</dbReference>
<feature type="domain" description="Helicase C-terminal" evidence="19">
    <location>
        <begin position="435"/>
        <end position="601"/>
    </location>
</feature>
<evidence type="ECO:0000256" key="13">
    <source>
        <dbReference type="HAMAP-Rule" id="MF_00204"/>
    </source>
</evidence>
<dbReference type="InterPro" id="IPR004807">
    <property type="entry name" value="UvrB"/>
</dbReference>
<dbReference type="InterPro" id="IPR006935">
    <property type="entry name" value="Helicase/UvrB_N"/>
</dbReference>
<keyword evidence="3 13" id="KW-0963">Cytoplasm</keyword>
<comment type="domain">
    <text evidence="13">The beta-hairpin motif is involved in DNA binding.</text>
</comment>
<dbReference type="InterPro" id="IPR001943">
    <property type="entry name" value="UVR_dom"/>
</dbReference>
<dbReference type="InterPro" id="IPR001650">
    <property type="entry name" value="Helicase_C-like"/>
</dbReference>
<sequence>MTDLQRAVAPFQVVSEYQPSGDQPTAIAELTERLRAGEKDIVLLGATGTGKSATTAWLIEQVQRPTLVMAPNKTLAAQLATEFRELLPNNAVEYFVSYYDYYQPEAYVPQTDTYIEKDSSINDEVERLRHSATNSLLTRRDVVVVASVSCIYGLGTPQEYVDRMVQLHVGQQVERDDLLRQFVAMQYTRNDMAFTRGTFRVRGDTIEIIPVYEELAIRIELFGDEIDSLSTLHPLTGDVVRTEESVHLFPATHYVAGPERMERAIGGIEAELAERLDELERQNKLLEAQRLRMRTTYDVEMMRQIGTCSGIENYSRHIDGREPGSAPNTLLDYFPEDFLLVIDESHVTVPQIGAMYEGDMSRKRTLVDFGFRLPSAMDNRPLRWEEFLERIGQTVYLSATPGPYELSQSDGVVEQIIRPTGLVDPEVVVKPTKGQIDDLLGEIRERVARDERVLVTTLTKKMAEDLTDYLLERDVRVRYLHSDVDTLRRVELLRELRMGQFDVLVGINLLREGLDLPEVSLVAILDADKEGFLRSSTSLIQTIGRAARNVSGQVHMYADTITPSMAQAIEETTRRREKQVAYNTEHGVEPQALRKKIADVTDMLAREDIDTAELLEGGYRGAGKGPGGKEKKKAGTSAREKLAGAAASDLAQLIQDLSDQMHGAAEELQFELAARLRDEIGDLKKELRQMTAANA</sequence>
<evidence type="ECO:0000256" key="4">
    <source>
        <dbReference type="ARBA" id="ARBA00022741"/>
    </source>
</evidence>